<evidence type="ECO:0000256" key="2">
    <source>
        <dbReference type="ARBA" id="ARBA00022448"/>
    </source>
</evidence>
<feature type="signal peptide" evidence="10">
    <location>
        <begin position="1"/>
        <end position="27"/>
    </location>
</feature>
<dbReference type="Proteomes" id="UP001165293">
    <property type="component" value="Unassembled WGS sequence"/>
</dbReference>
<keyword evidence="4 8" id="KW-0812">Transmembrane</keyword>
<evidence type="ECO:0000256" key="8">
    <source>
        <dbReference type="PROSITE-ProRule" id="PRU01360"/>
    </source>
</evidence>
<proteinExistence type="inferred from homology"/>
<evidence type="ECO:0000256" key="4">
    <source>
        <dbReference type="ARBA" id="ARBA00022692"/>
    </source>
</evidence>
<keyword evidence="6 8" id="KW-0472">Membrane</keyword>
<dbReference type="RefSeq" id="WP_230525302.1">
    <property type="nucleotide sequence ID" value="NZ_JAJGAK010000001.1"/>
</dbReference>
<evidence type="ECO:0000313" key="13">
    <source>
        <dbReference type="EMBL" id="MCC8361648.1"/>
    </source>
</evidence>
<evidence type="ECO:0000256" key="6">
    <source>
        <dbReference type="ARBA" id="ARBA00023136"/>
    </source>
</evidence>
<name>A0ABS8JDT6_9GAMM</name>
<dbReference type="SUPFAM" id="SSF56935">
    <property type="entry name" value="Porins"/>
    <property type="match status" value="1"/>
</dbReference>
<dbReference type="InterPro" id="IPR037066">
    <property type="entry name" value="Plug_dom_sf"/>
</dbReference>
<keyword evidence="3 8" id="KW-1134">Transmembrane beta strand</keyword>
<keyword evidence="10" id="KW-0732">Signal</keyword>
<evidence type="ECO:0000256" key="5">
    <source>
        <dbReference type="ARBA" id="ARBA00023077"/>
    </source>
</evidence>
<dbReference type="EMBL" id="JAJGAK010000001">
    <property type="protein sequence ID" value="MCC8361648.1"/>
    <property type="molecule type" value="Genomic_DNA"/>
</dbReference>
<evidence type="ECO:0000259" key="12">
    <source>
        <dbReference type="Pfam" id="PF07715"/>
    </source>
</evidence>
<dbReference type="InterPro" id="IPR000531">
    <property type="entry name" value="Beta-barrel_TonB"/>
</dbReference>
<evidence type="ECO:0000256" key="3">
    <source>
        <dbReference type="ARBA" id="ARBA00022452"/>
    </source>
</evidence>
<evidence type="ECO:0000256" key="7">
    <source>
        <dbReference type="ARBA" id="ARBA00023237"/>
    </source>
</evidence>
<dbReference type="Pfam" id="PF07715">
    <property type="entry name" value="Plug"/>
    <property type="match status" value="1"/>
</dbReference>
<comment type="caution">
    <text evidence="13">The sequence shown here is derived from an EMBL/GenBank/DDBJ whole genome shotgun (WGS) entry which is preliminary data.</text>
</comment>
<dbReference type="Gene3D" id="2.40.170.20">
    <property type="entry name" value="TonB-dependent receptor, beta-barrel domain"/>
    <property type="match status" value="1"/>
</dbReference>
<evidence type="ECO:0000256" key="10">
    <source>
        <dbReference type="SAM" id="SignalP"/>
    </source>
</evidence>
<dbReference type="CDD" id="cd01347">
    <property type="entry name" value="ligand_gated_channel"/>
    <property type="match status" value="1"/>
</dbReference>
<keyword evidence="7 8" id="KW-0998">Cell outer membrane</keyword>
<dbReference type="Pfam" id="PF00593">
    <property type="entry name" value="TonB_dep_Rec_b-barrel"/>
    <property type="match status" value="1"/>
</dbReference>
<dbReference type="InterPro" id="IPR039426">
    <property type="entry name" value="TonB-dep_rcpt-like"/>
</dbReference>
<dbReference type="Gene3D" id="2.170.130.10">
    <property type="entry name" value="TonB-dependent receptor, plug domain"/>
    <property type="match status" value="1"/>
</dbReference>
<dbReference type="PROSITE" id="PS52016">
    <property type="entry name" value="TONB_DEPENDENT_REC_3"/>
    <property type="match status" value="1"/>
</dbReference>
<dbReference type="InterPro" id="IPR036942">
    <property type="entry name" value="Beta-barrel_TonB_sf"/>
</dbReference>
<dbReference type="InterPro" id="IPR012910">
    <property type="entry name" value="Plug_dom"/>
</dbReference>
<evidence type="ECO:0000259" key="11">
    <source>
        <dbReference type="Pfam" id="PF00593"/>
    </source>
</evidence>
<feature type="domain" description="TonB-dependent receptor plug" evidence="12">
    <location>
        <begin position="64"/>
        <end position="184"/>
    </location>
</feature>
<feature type="chain" id="PRO_5046033476" evidence="10">
    <location>
        <begin position="28"/>
        <end position="845"/>
    </location>
</feature>
<organism evidence="13 14">
    <name type="scientific">Noviluteimonas lactosilytica</name>
    <dbReference type="NCBI Taxonomy" id="2888523"/>
    <lineage>
        <taxon>Bacteria</taxon>
        <taxon>Pseudomonadati</taxon>
        <taxon>Pseudomonadota</taxon>
        <taxon>Gammaproteobacteria</taxon>
        <taxon>Lysobacterales</taxon>
        <taxon>Lysobacteraceae</taxon>
        <taxon>Noviluteimonas</taxon>
    </lineage>
</organism>
<dbReference type="PANTHER" id="PTHR47234">
    <property type="match status" value="1"/>
</dbReference>
<protein>
    <submittedName>
        <fullName evidence="13">TonB-dependent receptor</fullName>
    </submittedName>
</protein>
<evidence type="ECO:0000256" key="1">
    <source>
        <dbReference type="ARBA" id="ARBA00004571"/>
    </source>
</evidence>
<comment type="similarity">
    <text evidence="8 9">Belongs to the TonB-dependent receptor family.</text>
</comment>
<keyword evidence="2 8" id="KW-0813">Transport</keyword>
<reference evidence="13" key="1">
    <citation type="submission" date="2021-10" db="EMBL/GenBank/DDBJ databases">
        <authorList>
            <person name="Lyu M."/>
            <person name="Wang X."/>
            <person name="Meng X."/>
            <person name="Xu K."/>
        </authorList>
    </citation>
    <scope>NUCLEOTIDE SEQUENCE</scope>
    <source>
        <strain evidence="13">A6</strain>
    </source>
</reference>
<evidence type="ECO:0000313" key="14">
    <source>
        <dbReference type="Proteomes" id="UP001165293"/>
    </source>
</evidence>
<keyword evidence="13" id="KW-0675">Receptor</keyword>
<evidence type="ECO:0000256" key="9">
    <source>
        <dbReference type="RuleBase" id="RU003357"/>
    </source>
</evidence>
<accession>A0ABS8JDT6</accession>
<keyword evidence="5 9" id="KW-0798">TonB box</keyword>
<sequence length="845" mass="92443">MTKEARKSVLKLSALAFGLSFALASQAQDATADQQQPSTPAAQTPTELDRVQVVGSRARGRTAAETAAPVDVITAEQLRQAGVRETGQILQMLEPSFNFSRTFVSDGTDILRPATLRSLGPDQVLVLVNGKRRHQQALVNVQQTIGRGSAGTDINAIPVSAIDRVEVLRDGASAQYGSDAISGVINIILRQQTDETLGSMELGQTYEGDGEVAHLGLNTGFKLGDGGFLNLTGEYRDRGETNRAGPDLLRVSPPRVTQRLGDADAKDAYLWMNGELPLGGGELYWFGGLSKREGDSSGFFRTGDDNRTVPELYPDGFLPNIITTVEDGSLALGWRMNLNESWDIDLSVNHGRSQFGFEEKNSVNVSWWYEPIDPLDPTGAQFNESPTSADTGTLEFTQTTLNADLRGTIDWGIGNSPLSLGTGLEWREDGYKIEAGDPVSYMYGRTDDRNIPIFGQAGDIAQPGIQGFPGFSPREAVDESRHNWAAYIDTEANLTSDFLLGAAVRYEDYSDFGETVTGKLSARLDMSPTFAIRSTISTGFRAPGVQQLFYGQRSTNLNAEGILTDTLTARQDSDVTRAFGIEPLKEEESVNFTLGVAWRPNEKFALTVDIFHIDINDRIIFSSNIQPEDPATCGPLNAGCPIRAILDPIGVGQVLFFTNAIDTKTEGVDIVADYNTEAWGGNLDLTALLHWNTTTVNKRHSDSSVLAPGVLFDDTQVTLVEEGQPGEKHILQAFYTLNQWEFTLRENYFGEVSGEGFTPGIKETWGGKWLTDIAVGYNINEKWRVTLGANNVFDVYPDKWDAGIIDPNNPGLNNPFPALGFIYGWETLPFGINGGYYYAKLDFRF</sequence>
<dbReference type="PANTHER" id="PTHR47234:SF3">
    <property type="entry name" value="SECRETIN_TONB SHORT N-TERMINAL DOMAIN-CONTAINING PROTEIN"/>
    <property type="match status" value="1"/>
</dbReference>
<gene>
    <name evidence="13" type="ORF">LK996_00930</name>
</gene>
<comment type="subcellular location">
    <subcellularLocation>
        <location evidence="1 8">Cell outer membrane</location>
        <topology evidence="1 8">Multi-pass membrane protein</topology>
    </subcellularLocation>
</comment>
<feature type="domain" description="TonB-dependent receptor-like beta-barrel" evidence="11">
    <location>
        <begin position="308"/>
        <end position="792"/>
    </location>
</feature>
<keyword evidence="14" id="KW-1185">Reference proteome</keyword>